<protein>
    <submittedName>
        <fullName evidence="1">Uncharacterized protein</fullName>
    </submittedName>
</protein>
<evidence type="ECO:0000313" key="1">
    <source>
        <dbReference type="EMBL" id="KAG2554509.1"/>
    </source>
</evidence>
<name>A0A8T0P1D6_PANVG</name>
<accession>A0A8T0P1D6</accession>
<comment type="caution">
    <text evidence="1">The sequence shown here is derived from an EMBL/GenBank/DDBJ whole genome shotgun (WGS) entry which is preliminary data.</text>
</comment>
<dbReference type="EMBL" id="CM029053">
    <property type="protein sequence ID" value="KAG2554509.1"/>
    <property type="molecule type" value="Genomic_DNA"/>
</dbReference>
<keyword evidence="2" id="KW-1185">Reference proteome</keyword>
<gene>
    <name evidence="1" type="ORF">PVAP13_9KG604101</name>
</gene>
<proteinExistence type="predicted"/>
<sequence length="67" mass="7222">MKSVLTSMDSLNLELQIRLGDGSSVQLFCANPTLPRHRRAGRAPCLHAAIARLGVVLPRESNSPVLS</sequence>
<dbReference type="Proteomes" id="UP000823388">
    <property type="component" value="Chromosome 9K"/>
</dbReference>
<evidence type="ECO:0000313" key="2">
    <source>
        <dbReference type="Proteomes" id="UP000823388"/>
    </source>
</evidence>
<reference evidence="1" key="1">
    <citation type="submission" date="2020-05" db="EMBL/GenBank/DDBJ databases">
        <title>WGS assembly of Panicum virgatum.</title>
        <authorList>
            <person name="Lovell J.T."/>
            <person name="Jenkins J."/>
            <person name="Shu S."/>
            <person name="Juenger T.E."/>
            <person name="Schmutz J."/>
        </authorList>
    </citation>
    <scope>NUCLEOTIDE SEQUENCE</scope>
    <source>
        <strain evidence="1">AP13</strain>
    </source>
</reference>
<dbReference type="AlphaFoldDB" id="A0A8T0P1D6"/>
<organism evidence="1 2">
    <name type="scientific">Panicum virgatum</name>
    <name type="common">Blackwell switchgrass</name>
    <dbReference type="NCBI Taxonomy" id="38727"/>
    <lineage>
        <taxon>Eukaryota</taxon>
        <taxon>Viridiplantae</taxon>
        <taxon>Streptophyta</taxon>
        <taxon>Embryophyta</taxon>
        <taxon>Tracheophyta</taxon>
        <taxon>Spermatophyta</taxon>
        <taxon>Magnoliopsida</taxon>
        <taxon>Liliopsida</taxon>
        <taxon>Poales</taxon>
        <taxon>Poaceae</taxon>
        <taxon>PACMAD clade</taxon>
        <taxon>Panicoideae</taxon>
        <taxon>Panicodae</taxon>
        <taxon>Paniceae</taxon>
        <taxon>Panicinae</taxon>
        <taxon>Panicum</taxon>
        <taxon>Panicum sect. Hiantes</taxon>
    </lineage>
</organism>